<evidence type="ECO:0000313" key="2">
    <source>
        <dbReference type="EMBL" id="KCV69759.1"/>
    </source>
</evidence>
<organism evidence="2">
    <name type="scientific">Fonticula alba</name>
    <name type="common">Slime mold</name>
    <dbReference type="NCBI Taxonomy" id="691883"/>
    <lineage>
        <taxon>Eukaryota</taxon>
        <taxon>Rotosphaerida</taxon>
        <taxon>Fonticulaceae</taxon>
        <taxon>Fonticula</taxon>
    </lineage>
</organism>
<feature type="chain" id="PRO_5001566123" description="Apple domain-containing protein" evidence="1">
    <location>
        <begin position="28"/>
        <end position="189"/>
    </location>
</feature>
<feature type="signal peptide" evidence="1">
    <location>
        <begin position="1"/>
        <end position="27"/>
    </location>
</feature>
<dbReference type="AlphaFoldDB" id="A0A058Z634"/>
<evidence type="ECO:0000313" key="3">
    <source>
        <dbReference type="Proteomes" id="UP000030693"/>
    </source>
</evidence>
<evidence type="ECO:0000256" key="1">
    <source>
        <dbReference type="SAM" id="SignalP"/>
    </source>
</evidence>
<evidence type="ECO:0008006" key="4">
    <source>
        <dbReference type="Google" id="ProtNLM"/>
    </source>
</evidence>
<sequence>MGPLAMSVRRAAALVLLAVCLLRTAAALEFSAGGISISFGENTAERKRRGCSPEAQRARNELMSSPACDGTFGANGSGGLGAALKATDMARACSKPCTLAQYDTWNCQVASGMIPRATCAAYMTTLRGGCSVLDHNSFGAQVPTATQAAQAGGGPFDCNAAAPGTRAGRNSALLVAGAASVAALLVSLL</sequence>
<dbReference type="EMBL" id="KB932206">
    <property type="protein sequence ID" value="KCV69759.1"/>
    <property type="molecule type" value="Genomic_DNA"/>
</dbReference>
<reference evidence="2" key="1">
    <citation type="submission" date="2013-04" db="EMBL/GenBank/DDBJ databases">
        <title>The Genome Sequence of Fonticula alba ATCC 38817.</title>
        <authorList>
            <consortium name="The Broad Institute Genomics Platform"/>
            <person name="Russ C."/>
            <person name="Cuomo C."/>
            <person name="Burger G."/>
            <person name="Gray M.W."/>
            <person name="Holland P.W.H."/>
            <person name="King N."/>
            <person name="Lang F.B.F."/>
            <person name="Roger A.J."/>
            <person name="Ruiz-Trillo I."/>
            <person name="Brown M."/>
            <person name="Walker B."/>
            <person name="Young S."/>
            <person name="Zeng Q."/>
            <person name="Gargeya S."/>
            <person name="Fitzgerald M."/>
            <person name="Haas B."/>
            <person name="Abouelleil A."/>
            <person name="Allen A.W."/>
            <person name="Alvarado L."/>
            <person name="Arachchi H.M."/>
            <person name="Berlin A.M."/>
            <person name="Chapman S.B."/>
            <person name="Gainer-Dewar J."/>
            <person name="Goldberg J."/>
            <person name="Griggs A."/>
            <person name="Gujja S."/>
            <person name="Hansen M."/>
            <person name="Howarth C."/>
            <person name="Imamovic A."/>
            <person name="Ireland A."/>
            <person name="Larimer J."/>
            <person name="McCowan C."/>
            <person name="Murphy C."/>
            <person name="Pearson M."/>
            <person name="Poon T.W."/>
            <person name="Priest M."/>
            <person name="Roberts A."/>
            <person name="Saif S."/>
            <person name="Shea T."/>
            <person name="Sisk P."/>
            <person name="Sykes S."/>
            <person name="Wortman J."/>
            <person name="Nusbaum C."/>
            <person name="Birren B."/>
        </authorList>
    </citation>
    <scope>NUCLEOTIDE SEQUENCE [LARGE SCALE GENOMIC DNA]</scope>
    <source>
        <strain evidence="2">ATCC 38817</strain>
    </source>
</reference>
<proteinExistence type="predicted"/>
<accession>A0A058Z634</accession>
<name>A0A058Z634_FONAL</name>
<dbReference type="GeneID" id="20528893"/>
<dbReference type="RefSeq" id="XP_009496324.1">
    <property type="nucleotide sequence ID" value="XM_009498049.1"/>
</dbReference>
<protein>
    <recommendedName>
        <fullName evidence="4">Apple domain-containing protein</fullName>
    </recommendedName>
</protein>
<keyword evidence="1" id="KW-0732">Signal</keyword>
<keyword evidence="3" id="KW-1185">Reference proteome</keyword>
<dbReference type="Proteomes" id="UP000030693">
    <property type="component" value="Unassembled WGS sequence"/>
</dbReference>
<gene>
    <name evidence="2" type="ORF">H696_04168</name>
</gene>